<evidence type="ECO:0000256" key="4">
    <source>
        <dbReference type="ARBA" id="ARBA00023315"/>
    </source>
</evidence>
<keyword evidence="5" id="KW-0443">Lipid metabolism</keyword>
<feature type="transmembrane region" description="Helical" evidence="6">
    <location>
        <begin position="80"/>
        <end position="100"/>
    </location>
</feature>
<comment type="catalytic activity">
    <reaction evidence="5">
        <text>a 1-acyl-sn-glycero-3-phosphate + an acyl-CoA = a 1,2-diacyl-sn-glycero-3-phosphate + CoA</text>
        <dbReference type="Rhea" id="RHEA:19709"/>
        <dbReference type="ChEBI" id="CHEBI:57287"/>
        <dbReference type="ChEBI" id="CHEBI:57970"/>
        <dbReference type="ChEBI" id="CHEBI:58342"/>
        <dbReference type="ChEBI" id="CHEBI:58608"/>
        <dbReference type="EC" id="2.3.1.51"/>
    </reaction>
</comment>
<comment type="pathway">
    <text evidence="1">Phospholipid metabolism; CDP-diacylglycerol biosynthesis; CDP-diacylglycerol from sn-glycerol 3-phosphate: step 2/3.</text>
</comment>
<dbReference type="GO" id="GO:0003841">
    <property type="term" value="F:1-acylglycerol-3-phosphate O-acyltransferase activity"/>
    <property type="evidence" value="ECO:0007669"/>
    <property type="project" value="UniProtKB-UniRule"/>
</dbReference>
<keyword evidence="9" id="KW-1185">Reference proteome</keyword>
<dbReference type="GO" id="GO:0016020">
    <property type="term" value="C:membrane"/>
    <property type="evidence" value="ECO:0007669"/>
    <property type="project" value="InterPro"/>
</dbReference>
<dbReference type="EnsemblMetazoa" id="XM_014393563.2">
    <property type="protein sequence ID" value="XP_014249049.1"/>
    <property type="gene ID" value="LOC106666389"/>
</dbReference>
<dbReference type="SUPFAM" id="SSF69593">
    <property type="entry name" value="Glycerol-3-phosphate (1)-acyltransferase"/>
    <property type="match status" value="1"/>
</dbReference>
<dbReference type="NCBIfam" id="TIGR00530">
    <property type="entry name" value="AGP_acyltrn"/>
    <property type="match status" value="1"/>
</dbReference>
<keyword evidence="5" id="KW-1208">Phospholipid metabolism</keyword>
<dbReference type="OrthoDB" id="202234at2759"/>
<evidence type="ECO:0000313" key="8">
    <source>
        <dbReference type="EnsemblMetazoa" id="XP_014249049.1"/>
    </source>
</evidence>
<protein>
    <recommendedName>
        <fullName evidence="5">1-acyl-sn-glycerol-3-phosphate acyltransferase</fullName>
        <ecNumber evidence="5">2.3.1.51</ecNumber>
    </recommendedName>
</protein>
<dbReference type="OMA" id="SKCTIQP"/>
<accession>A0A8I6RS76</accession>
<dbReference type="PANTHER" id="PTHR10434">
    <property type="entry name" value="1-ACYL-SN-GLYCEROL-3-PHOSPHATE ACYLTRANSFERASE"/>
    <property type="match status" value="1"/>
</dbReference>
<keyword evidence="5" id="KW-0444">Lipid biosynthesis</keyword>
<evidence type="ECO:0000256" key="1">
    <source>
        <dbReference type="ARBA" id="ARBA00004728"/>
    </source>
</evidence>
<keyword evidence="5" id="KW-0594">Phospholipid biosynthesis</keyword>
<dbReference type="PANTHER" id="PTHR10434:SF11">
    <property type="entry name" value="1-ACYL-SN-GLYCEROL-3-PHOSPHATE ACYLTRANSFERASE"/>
    <property type="match status" value="1"/>
</dbReference>
<dbReference type="AlphaFoldDB" id="A0A8I6RS76"/>
<proteinExistence type="inferred from homology"/>
<evidence type="ECO:0000256" key="2">
    <source>
        <dbReference type="ARBA" id="ARBA00008655"/>
    </source>
</evidence>
<keyword evidence="6" id="KW-0472">Membrane</keyword>
<sequence length="316" mass="35832">MYEVIMQGALRLVLAVVNWYLLQYYYAISLIVLHRRNHTKGKKTEITNTEMADGLVAGIILVLGAICYNNSRIFRYYTKFAIFILLSLISATIFIPVMLLRPGDYRNALMPAWGARQISKILGLNFEIRGHKNIVQDVGSIVLINHQSCLDLLVLAEIWPVLNRCTVISKREIFYLWPFGLACWLWGTVFINKFSGKHAQETINKAGATIKTRKAKICMFPEGTRHRGESLLPFKKGAFHIAIDCEAPIQPIVVTRYNFLDNATMTFNKGSAVISILPPIETRGLKKENVQSLIDLTYGVMCEEYDKLIKEGSRAN</sequence>
<gene>
    <name evidence="8" type="primary">106666389</name>
</gene>
<feature type="transmembrane region" description="Helical" evidence="6">
    <location>
        <begin position="173"/>
        <end position="191"/>
    </location>
</feature>
<organism evidence="8 9">
    <name type="scientific">Cimex lectularius</name>
    <name type="common">Bed bug</name>
    <name type="synonym">Acanthia lectularia</name>
    <dbReference type="NCBI Taxonomy" id="79782"/>
    <lineage>
        <taxon>Eukaryota</taxon>
        <taxon>Metazoa</taxon>
        <taxon>Ecdysozoa</taxon>
        <taxon>Arthropoda</taxon>
        <taxon>Hexapoda</taxon>
        <taxon>Insecta</taxon>
        <taxon>Pterygota</taxon>
        <taxon>Neoptera</taxon>
        <taxon>Paraneoptera</taxon>
        <taxon>Hemiptera</taxon>
        <taxon>Heteroptera</taxon>
        <taxon>Panheteroptera</taxon>
        <taxon>Cimicomorpha</taxon>
        <taxon>Cimicidae</taxon>
        <taxon>Cimex</taxon>
    </lineage>
</organism>
<dbReference type="EC" id="2.3.1.51" evidence="5"/>
<dbReference type="CDD" id="cd07989">
    <property type="entry name" value="LPLAT_AGPAT-like"/>
    <property type="match status" value="1"/>
</dbReference>
<reference evidence="8" key="1">
    <citation type="submission" date="2022-01" db="UniProtKB">
        <authorList>
            <consortium name="EnsemblMetazoa"/>
        </authorList>
    </citation>
    <scope>IDENTIFICATION</scope>
</reference>
<evidence type="ECO:0000259" key="7">
    <source>
        <dbReference type="SMART" id="SM00563"/>
    </source>
</evidence>
<keyword evidence="4 5" id="KW-0012">Acyltransferase</keyword>
<evidence type="ECO:0000256" key="6">
    <source>
        <dbReference type="SAM" id="Phobius"/>
    </source>
</evidence>
<dbReference type="Proteomes" id="UP000494040">
    <property type="component" value="Unassembled WGS sequence"/>
</dbReference>
<dbReference type="InterPro" id="IPR002123">
    <property type="entry name" value="Plipid/glycerol_acylTrfase"/>
</dbReference>
<dbReference type="KEGG" id="clec:106666389"/>
<evidence type="ECO:0000256" key="3">
    <source>
        <dbReference type="ARBA" id="ARBA00022679"/>
    </source>
</evidence>
<keyword evidence="6" id="KW-1133">Transmembrane helix</keyword>
<dbReference type="Pfam" id="PF01553">
    <property type="entry name" value="Acyltransferase"/>
    <property type="match status" value="1"/>
</dbReference>
<evidence type="ECO:0000313" key="9">
    <source>
        <dbReference type="Proteomes" id="UP000494040"/>
    </source>
</evidence>
<comment type="similarity">
    <text evidence="2 5">Belongs to the 1-acyl-sn-glycerol-3-phosphate acyltransferase family.</text>
</comment>
<name>A0A8I6RS76_CIMLE</name>
<dbReference type="InterPro" id="IPR004552">
    <property type="entry name" value="AGP_acyltrans"/>
</dbReference>
<feature type="transmembrane region" description="Helical" evidence="6">
    <location>
        <begin position="54"/>
        <end position="74"/>
    </location>
</feature>
<comment type="domain">
    <text evidence="5">The HXXXXD motif is essential for acyltransferase activity and may constitute the binding site for the phosphate moiety of the glycerol-3-phosphate.</text>
</comment>
<dbReference type="SMART" id="SM00563">
    <property type="entry name" value="PlsC"/>
    <property type="match status" value="1"/>
</dbReference>
<evidence type="ECO:0000256" key="5">
    <source>
        <dbReference type="RuleBase" id="RU361267"/>
    </source>
</evidence>
<dbReference type="GO" id="GO:0006654">
    <property type="term" value="P:phosphatidic acid biosynthetic process"/>
    <property type="evidence" value="ECO:0007669"/>
    <property type="project" value="TreeGrafter"/>
</dbReference>
<feature type="domain" description="Phospholipid/glycerol acyltransferase" evidence="7">
    <location>
        <begin position="140"/>
        <end position="257"/>
    </location>
</feature>
<feature type="transmembrane region" description="Helical" evidence="6">
    <location>
        <begin position="12"/>
        <end position="33"/>
    </location>
</feature>
<keyword evidence="3 5" id="KW-0808">Transferase</keyword>
<dbReference type="GO" id="GO:0005783">
    <property type="term" value="C:endoplasmic reticulum"/>
    <property type="evidence" value="ECO:0007669"/>
    <property type="project" value="TreeGrafter"/>
</dbReference>
<keyword evidence="6" id="KW-0812">Transmembrane</keyword>